<dbReference type="Proteomes" id="UP001365542">
    <property type="component" value="Unassembled WGS sequence"/>
</dbReference>
<feature type="compositionally biased region" description="Polar residues" evidence="1">
    <location>
        <begin position="1"/>
        <end position="13"/>
    </location>
</feature>
<gene>
    <name evidence="2" type="ORF">TWF694_011247</name>
</gene>
<feature type="compositionally biased region" description="Basic and acidic residues" evidence="1">
    <location>
        <begin position="500"/>
        <end position="516"/>
    </location>
</feature>
<comment type="caution">
    <text evidence="2">The sequence shown here is derived from an EMBL/GenBank/DDBJ whole genome shotgun (WGS) entry which is preliminary data.</text>
</comment>
<protein>
    <submittedName>
        <fullName evidence="2">Uncharacterized protein</fullName>
    </submittedName>
</protein>
<feature type="region of interest" description="Disordered" evidence="1">
    <location>
        <begin position="430"/>
        <end position="516"/>
    </location>
</feature>
<feature type="region of interest" description="Disordered" evidence="1">
    <location>
        <begin position="154"/>
        <end position="417"/>
    </location>
</feature>
<reference evidence="2 3" key="1">
    <citation type="submission" date="2019-10" db="EMBL/GenBank/DDBJ databases">
        <authorList>
            <person name="Palmer J.M."/>
        </authorList>
    </citation>
    <scope>NUCLEOTIDE SEQUENCE [LARGE SCALE GENOMIC DNA]</scope>
    <source>
        <strain evidence="2 3">TWF694</strain>
    </source>
</reference>
<feature type="compositionally biased region" description="Basic and acidic residues" evidence="1">
    <location>
        <begin position="161"/>
        <end position="197"/>
    </location>
</feature>
<keyword evidence="3" id="KW-1185">Reference proteome</keyword>
<feature type="region of interest" description="Disordered" evidence="1">
    <location>
        <begin position="1"/>
        <end position="52"/>
    </location>
</feature>
<feature type="compositionally biased region" description="Basic and acidic residues" evidence="1">
    <location>
        <begin position="259"/>
        <end position="280"/>
    </location>
</feature>
<proteinExistence type="predicted"/>
<dbReference type="EMBL" id="JAVHJO010000008">
    <property type="protein sequence ID" value="KAK6538367.1"/>
    <property type="molecule type" value="Genomic_DNA"/>
</dbReference>
<name>A0AAV9X8H8_9PEZI</name>
<evidence type="ECO:0000256" key="1">
    <source>
        <dbReference type="SAM" id="MobiDB-lite"/>
    </source>
</evidence>
<sequence>MFPTFQNTRSESTPPGRRKKHSLAKSIQDRSDDDGKNGNKTPPKKKKEERPSSLVELILGCKPENISSGVEGDITHLRKKLRKAKNWGASKADLIFISDKVRQISDIYFSTVIGLIDTQATEEVYALSAKALLEVKPLRLALEKKAEETRFTWAGGNVGPETKEIEAEKKREKGKAMQERYEARENRKSVETEDGSERYPSPEYRSQDQGRMSRGYSERDSRYTFEEPYQPAYADEYRPFDGYSVENRDRSEYANGTPAEERRQVADNYSEHDGRYREDFLYDIPEYPDEKQSETWDRQRSSFDIVGGRYLDRESRYDDSIQRPPENVPQDHERPPSRKQPPTDSRYTNSTYGRASEYQNERATGAPKLPTVREKGYSEASTSSQYKSRDYILNHGNSQSPDIPREEGTWNKARASRNTENFLSELEGEFRREGLNQGTPHMPSYLPYRKPSPEDSLYDASSVGTHMKTGARERKLESSVPRQSDLESRAGSATRTSNNPEDRSYPKRRYPESGFR</sequence>
<accession>A0AAV9X8H8</accession>
<feature type="compositionally biased region" description="Basic and acidic residues" evidence="1">
    <location>
        <begin position="27"/>
        <end position="37"/>
    </location>
</feature>
<feature type="compositionally biased region" description="Basic and acidic residues" evidence="1">
    <location>
        <begin position="310"/>
        <end position="321"/>
    </location>
</feature>
<feature type="compositionally biased region" description="Basic and acidic residues" evidence="1">
    <location>
        <begin position="288"/>
        <end position="301"/>
    </location>
</feature>
<feature type="compositionally biased region" description="Polar residues" evidence="1">
    <location>
        <begin position="340"/>
        <end position="362"/>
    </location>
</feature>
<evidence type="ECO:0000313" key="2">
    <source>
        <dbReference type="EMBL" id="KAK6538367.1"/>
    </source>
</evidence>
<evidence type="ECO:0000313" key="3">
    <source>
        <dbReference type="Proteomes" id="UP001365542"/>
    </source>
</evidence>
<organism evidence="2 3">
    <name type="scientific">Orbilia ellipsospora</name>
    <dbReference type="NCBI Taxonomy" id="2528407"/>
    <lineage>
        <taxon>Eukaryota</taxon>
        <taxon>Fungi</taxon>
        <taxon>Dikarya</taxon>
        <taxon>Ascomycota</taxon>
        <taxon>Pezizomycotina</taxon>
        <taxon>Orbiliomycetes</taxon>
        <taxon>Orbiliales</taxon>
        <taxon>Orbiliaceae</taxon>
        <taxon>Orbilia</taxon>
    </lineage>
</organism>
<dbReference type="AlphaFoldDB" id="A0AAV9X8H8"/>
<feature type="compositionally biased region" description="Basic and acidic residues" evidence="1">
    <location>
        <begin position="216"/>
        <end position="225"/>
    </location>
</feature>